<dbReference type="GO" id="GO:0006811">
    <property type="term" value="P:monoatomic ion transport"/>
    <property type="evidence" value="ECO:0007669"/>
    <property type="project" value="UniProtKB-KW"/>
</dbReference>
<sequence>MTLLGLLLGGWLLTALAPLLARWLGHRAGWPLAAGLLGLAAMALMLGYDTTVEQSVPWIPSLDIALRLRLDGLAMLFVALVLIVGALVMIYSTAYFRGKPTVSYYTLMTAFAASMTMLVLADDLVLLFVSWEFTTLCSYLLILRSGPDAGPPAARTLLVTVAGGLCLLAAVATIVVRTGTTHLSTALADPAWSEDGTFATTVAILVAVAAMTKSAQFPFHAWLPDAMVAPAPVSAYLHAAAMVKAGIYLLLRFAEPAAHAPAWSALLITVGLVSSFIGAVFALQRTDLKALLAYSTVSHLGLLTLVIGVGTTAALTAAVVHVVAHAAFKSAGFLYVGLLEKRAGTRDIREVGGLWRSMPLASVLILVAAVAMGGIPPTLGFVSKELVLDGVLHGPGLWLAALVALSAAITVAYSGRMVVSTLPGAPTRLAPASGTWPMVVAIAIGAVAAGTFGLVAPALDPLVGRAVAATGGSGDVHLALWHGVTPALGLSLAAIAAGALLIVARRGVDRVLDRRLFPVTGVGAVEAVQRAVQVTGRRLGDLTRTDAPAAHLAVPLLLIAVLGVAGLVALTPSWEAADSTAVDVALLIVLTGGVIATVVARSRLGAVIAVGVAGFSVAVWFFTLGASDVALTQLLVEILTVVIMVLVLRHLPQQFGRRSVRRAVPAAILAIAAGVVATLGPLVFTGRAELSAVGRWFVEEGPVETGGANVVNTILVEFRALDTFGELVVLAIAALAITALVEARPRVTRPVLPSVSSLLAPAAPNAVFINVLARVLVPLMLLGSLYALLRGHNAPGGGFIAALIGAGALATRYLGAPDDREAHSGLPYLAIAGSGVVVAAVSGFIGYAERSFLTPLHADILGYHFTTSLIFDLGVYLAVFGVILGALDSLGSPEEPAAKAGDRR</sequence>
<feature type="transmembrane region" description="Helical" evidence="10">
    <location>
        <begin position="263"/>
        <end position="283"/>
    </location>
</feature>
<protein>
    <submittedName>
        <fullName evidence="16">DUF4040 family protein</fullName>
    </submittedName>
</protein>
<dbReference type="InterPro" id="IPR001750">
    <property type="entry name" value="ND/Mrp_TM"/>
</dbReference>
<feature type="transmembrane region" description="Helical" evidence="10">
    <location>
        <begin position="396"/>
        <end position="415"/>
    </location>
</feature>
<feature type="domain" description="NADH:quinone oxidoreductase/Mrp antiporter transmembrane" evidence="11">
    <location>
        <begin position="121"/>
        <end position="410"/>
    </location>
</feature>
<evidence type="ECO:0000259" key="12">
    <source>
        <dbReference type="Pfam" id="PF00662"/>
    </source>
</evidence>
<dbReference type="InterPro" id="IPR025383">
    <property type="entry name" value="MrpA_C/MbhD"/>
</dbReference>
<keyword evidence="3" id="KW-0050">Antiport</keyword>
<evidence type="ECO:0000256" key="8">
    <source>
        <dbReference type="ARBA" id="ARBA00023136"/>
    </source>
</evidence>
<gene>
    <name evidence="16" type="ORF">EHW97_05810</name>
</gene>
<name>A0A3N6X526_9ACTN</name>
<comment type="caution">
    <text evidence="16">The sequence shown here is derived from an EMBL/GenBank/DDBJ whole genome shotgun (WGS) entry which is preliminary data.</text>
</comment>
<dbReference type="EMBL" id="RQJX01000005">
    <property type="protein sequence ID" value="RQN08763.1"/>
    <property type="molecule type" value="Genomic_DNA"/>
</dbReference>
<dbReference type="OrthoDB" id="9811798at2"/>
<comment type="subcellular location">
    <subcellularLocation>
        <location evidence="1">Cell membrane</location>
        <topology evidence="1">Multi-pass membrane protein</topology>
    </subcellularLocation>
    <subcellularLocation>
        <location evidence="9">Membrane</location>
        <topology evidence="9">Multi-pass membrane protein</topology>
    </subcellularLocation>
</comment>
<evidence type="ECO:0000256" key="2">
    <source>
        <dbReference type="ARBA" id="ARBA00022448"/>
    </source>
</evidence>
<dbReference type="Proteomes" id="UP000275225">
    <property type="component" value="Unassembled WGS sequence"/>
</dbReference>
<feature type="transmembrane region" description="Helical" evidence="10">
    <location>
        <begin position="290"/>
        <end position="309"/>
    </location>
</feature>
<keyword evidence="5 9" id="KW-0812">Transmembrane</keyword>
<feature type="domain" description="MrpA C-terminal/MbhE" evidence="15">
    <location>
        <begin position="666"/>
        <end position="742"/>
    </location>
</feature>
<evidence type="ECO:0000256" key="3">
    <source>
        <dbReference type="ARBA" id="ARBA00022449"/>
    </source>
</evidence>
<feature type="domain" description="MrpA C-terminal/MbhD" evidence="14">
    <location>
        <begin position="589"/>
        <end position="653"/>
    </location>
</feature>
<feature type="transmembrane region" description="Helical" evidence="10">
    <location>
        <begin position="315"/>
        <end position="338"/>
    </location>
</feature>
<dbReference type="InterPro" id="IPR001516">
    <property type="entry name" value="Proton_antipo_N"/>
</dbReference>
<accession>A0A3N6X526</accession>
<dbReference type="Pfam" id="PF13244">
    <property type="entry name" value="MbhD"/>
    <property type="match status" value="1"/>
</dbReference>
<keyword evidence="4" id="KW-1003">Cell membrane</keyword>
<evidence type="ECO:0000256" key="6">
    <source>
        <dbReference type="ARBA" id="ARBA00022989"/>
    </source>
</evidence>
<keyword evidence="6 10" id="KW-1133">Transmembrane helix</keyword>
<keyword evidence="7" id="KW-0406">Ion transport</keyword>
<feature type="transmembrane region" description="Helical" evidence="10">
    <location>
        <begin position="860"/>
        <end position="887"/>
    </location>
</feature>
<dbReference type="GO" id="GO:0005886">
    <property type="term" value="C:plasma membrane"/>
    <property type="evidence" value="ECO:0007669"/>
    <property type="project" value="UniProtKB-SubCell"/>
</dbReference>
<feature type="transmembrane region" description="Helical" evidence="10">
    <location>
        <begin position="124"/>
        <end position="142"/>
    </location>
</feature>
<evidence type="ECO:0000259" key="14">
    <source>
        <dbReference type="Pfam" id="PF13244"/>
    </source>
</evidence>
<feature type="transmembrane region" description="Helical" evidence="10">
    <location>
        <begin position="630"/>
        <end position="651"/>
    </location>
</feature>
<evidence type="ECO:0000313" key="17">
    <source>
        <dbReference type="Proteomes" id="UP000275225"/>
    </source>
</evidence>
<dbReference type="InterPro" id="IPR007182">
    <property type="entry name" value="MnhB"/>
</dbReference>
<evidence type="ECO:0000259" key="13">
    <source>
        <dbReference type="Pfam" id="PF04039"/>
    </source>
</evidence>
<feature type="transmembrane region" description="Helical" evidence="10">
    <location>
        <begin position="479"/>
        <end position="504"/>
    </location>
</feature>
<keyword evidence="8 10" id="KW-0472">Membrane</keyword>
<evidence type="ECO:0000259" key="11">
    <source>
        <dbReference type="Pfam" id="PF00361"/>
    </source>
</evidence>
<feature type="transmembrane region" description="Helical" evidence="10">
    <location>
        <begin position="552"/>
        <end position="574"/>
    </location>
</feature>
<organism evidence="16 17">
    <name type="scientific">Aeromicrobium camelliae</name>
    <dbReference type="NCBI Taxonomy" id="1538144"/>
    <lineage>
        <taxon>Bacteria</taxon>
        <taxon>Bacillati</taxon>
        <taxon>Actinomycetota</taxon>
        <taxon>Actinomycetes</taxon>
        <taxon>Propionibacteriales</taxon>
        <taxon>Nocardioidaceae</taxon>
        <taxon>Aeromicrobium</taxon>
    </lineage>
</organism>
<feature type="transmembrane region" description="Helical" evidence="10">
    <location>
        <begin position="31"/>
        <end position="52"/>
    </location>
</feature>
<dbReference type="AlphaFoldDB" id="A0A3N6X526"/>
<dbReference type="NCBIfam" id="NF009290">
    <property type="entry name" value="PRK12650.1"/>
    <property type="match status" value="1"/>
</dbReference>
<feature type="domain" description="Na+/H+ antiporter MnhB subunit-related protein" evidence="13">
    <location>
        <begin position="769"/>
        <end position="884"/>
    </location>
</feature>
<feature type="transmembrane region" description="Helical" evidence="10">
    <location>
        <begin position="762"/>
        <end position="788"/>
    </location>
</feature>
<dbReference type="InterPro" id="IPR050616">
    <property type="entry name" value="CPA3_Na-H_Antiporter_A"/>
</dbReference>
<feature type="transmembrane region" description="Helical" evidence="10">
    <location>
        <begin position="580"/>
        <end position="599"/>
    </location>
</feature>
<proteinExistence type="predicted"/>
<dbReference type="Pfam" id="PF00662">
    <property type="entry name" value="Proton_antipo_N"/>
    <property type="match status" value="1"/>
</dbReference>
<dbReference type="PANTHER" id="PTHR43373">
    <property type="entry name" value="NA(+)/H(+) ANTIPORTER SUBUNIT"/>
    <property type="match status" value="1"/>
</dbReference>
<keyword evidence="2" id="KW-0813">Transport</keyword>
<feature type="transmembrane region" description="Helical" evidence="10">
    <location>
        <begin position="233"/>
        <end position="251"/>
    </location>
</feature>
<evidence type="ECO:0000256" key="5">
    <source>
        <dbReference type="ARBA" id="ARBA00022692"/>
    </source>
</evidence>
<dbReference type="InterPro" id="IPR046806">
    <property type="entry name" value="MrpA_C/MbhE"/>
</dbReference>
<dbReference type="GO" id="GO:0015297">
    <property type="term" value="F:antiporter activity"/>
    <property type="evidence" value="ECO:0007669"/>
    <property type="project" value="UniProtKB-KW"/>
</dbReference>
<reference evidence="16 17" key="1">
    <citation type="submission" date="2018-11" db="EMBL/GenBank/DDBJ databases">
        <authorList>
            <person name="Li F."/>
        </authorList>
    </citation>
    <scope>NUCLEOTIDE SEQUENCE [LARGE SCALE GENOMIC DNA]</scope>
    <source>
        <strain evidence="16 17">YS17T</strain>
    </source>
</reference>
<evidence type="ECO:0000256" key="1">
    <source>
        <dbReference type="ARBA" id="ARBA00004651"/>
    </source>
</evidence>
<dbReference type="Pfam" id="PF04039">
    <property type="entry name" value="MnhB"/>
    <property type="match status" value="1"/>
</dbReference>
<dbReference type="Pfam" id="PF20501">
    <property type="entry name" value="MbhE"/>
    <property type="match status" value="1"/>
</dbReference>
<feature type="transmembrane region" description="Helical" evidence="10">
    <location>
        <begin position="826"/>
        <end position="848"/>
    </location>
</feature>
<feature type="domain" description="NADH-Ubiquinone oxidoreductase (complex I) chain 5 N-terminal" evidence="12">
    <location>
        <begin position="59"/>
        <end position="102"/>
    </location>
</feature>
<feature type="transmembrane region" description="Helical" evidence="10">
    <location>
        <begin position="73"/>
        <end position="96"/>
    </location>
</feature>
<feature type="transmembrane region" description="Helical" evidence="10">
    <location>
        <begin position="436"/>
        <end position="459"/>
    </location>
</feature>
<feature type="transmembrane region" description="Helical" evidence="10">
    <location>
        <begin position="663"/>
        <end position="684"/>
    </location>
</feature>
<feature type="transmembrane region" description="Helical" evidence="10">
    <location>
        <begin position="794"/>
        <end position="814"/>
    </location>
</feature>
<evidence type="ECO:0000313" key="16">
    <source>
        <dbReference type="EMBL" id="RQN08763.1"/>
    </source>
</evidence>
<dbReference type="Pfam" id="PF00361">
    <property type="entry name" value="Proton_antipo_M"/>
    <property type="match status" value="1"/>
</dbReference>
<evidence type="ECO:0000256" key="10">
    <source>
        <dbReference type="SAM" id="Phobius"/>
    </source>
</evidence>
<feature type="transmembrane region" description="Helical" evidence="10">
    <location>
        <begin position="606"/>
        <end position="624"/>
    </location>
</feature>
<dbReference type="PANTHER" id="PTHR43373:SF1">
    <property type="entry name" value="NA(+)_H(+) ANTIPORTER SUBUNIT A"/>
    <property type="match status" value="1"/>
</dbReference>
<evidence type="ECO:0000256" key="7">
    <source>
        <dbReference type="ARBA" id="ARBA00023065"/>
    </source>
</evidence>
<keyword evidence="17" id="KW-1185">Reference proteome</keyword>
<feature type="transmembrane region" description="Helical" evidence="10">
    <location>
        <begin position="196"/>
        <end position="212"/>
    </location>
</feature>
<dbReference type="RefSeq" id="WP_124236219.1">
    <property type="nucleotide sequence ID" value="NZ_JBHUFI010000003.1"/>
</dbReference>
<dbReference type="PRINTS" id="PR01434">
    <property type="entry name" value="NADHDHGNASE5"/>
</dbReference>
<evidence type="ECO:0000259" key="15">
    <source>
        <dbReference type="Pfam" id="PF20501"/>
    </source>
</evidence>
<feature type="transmembrane region" description="Helical" evidence="10">
    <location>
        <begin position="154"/>
        <end position="176"/>
    </location>
</feature>
<evidence type="ECO:0000256" key="9">
    <source>
        <dbReference type="RuleBase" id="RU000320"/>
    </source>
</evidence>
<feature type="transmembrane region" description="Helical" evidence="10">
    <location>
        <begin position="358"/>
        <end position="376"/>
    </location>
</feature>
<evidence type="ECO:0000256" key="4">
    <source>
        <dbReference type="ARBA" id="ARBA00022475"/>
    </source>
</evidence>